<feature type="transmembrane region" description="Helical" evidence="1">
    <location>
        <begin position="49"/>
        <end position="69"/>
    </location>
</feature>
<reference evidence="3 4" key="1">
    <citation type="submission" date="2019-07" db="EMBL/GenBank/DDBJ databases">
        <title>Draft genome assembly of a fouling barnacle, Amphibalanus amphitrite (Darwin, 1854): The first reference genome for Thecostraca.</title>
        <authorList>
            <person name="Kim W."/>
        </authorList>
    </citation>
    <scope>NUCLEOTIDE SEQUENCE [LARGE SCALE GENOMIC DNA]</scope>
    <source>
        <strain evidence="3">SNU_AA5</strain>
        <tissue evidence="3">Soma without cirri and trophi</tissue>
    </source>
</reference>
<evidence type="ECO:0000259" key="2">
    <source>
        <dbReference type="Pfam" id="PF22954"/>
    </source>
</evidence>
<keyword evidence="4" id="KW-1185">Reference proteome</keyword>
<keyword evidence="1" id="KW-0472">Membrane</keyword>
<dbReference type="AlphaFoldDB" id="A0A6A4V822"/>
<feature type="transmembrane region" description="Helical" evidence="1">
    <location>
        <begin position="89"/>
        <end position="115"/>
    </location>
</feature>
<gene>
    <name evidence="3" type="ORF">FJT64_009614</name>
</gene>
<sequence>MVLTLCCGCLSLRTGSLAIGVTYLSISCLVLLAWTAFLLERAIAMRFDYYWDLLYIYFGLLVVCVPNIVTNSLLIHGLRHNRRKFLFPWVIWYGVFKALVTLAWLAAAAWALWMCFAWNGLGTTQAVVANLVIWIPGLVGMTVMWYWYACVVTYFQILAPSDVYAMTNI</sequence>
<organism evidence="3 4">
    <name type="scientific">Amphibalanus amphitrite</name>
    <name type="common">Striped barnacle</name>
    <name type="synonym">Balanus amphitrite</name>
    <dbReference type="NCBI Taxonomy" id="1232801"/>
    <lineage>
        <taxon>Eukaryota</taxon>
        <taxon>Metazoa</taxon>
        <taxon>Ecdysozoa</taxon>
        <taxon>Arthropoda</taxon>
        <taxon>Crustacea</taxon>
        <taxon>Multicrustacea</taxon>
        <taxon>Cirripedia</taxon>
        <taxon>Thoracica</taxon>
        <taxon>Thoracicalcarea</taxon>
        <taxon>Balanomorpha</taxon>
        <taxon>Balanoidea</taxon>
        <taxon>Balanidae</taxon>
        <taxon>Amphibalaninae</taxon>
        <taxon>Amphibalanus</taxon>
    </lineage>
</organism>
<keyword evidence="1" id="KW-1133">Transmembrane helix</keyword>
<accession>A0A6A4V822</accession>
<dbReference type="OrthoDB" id="6396783at2759"/>
<comment type="caution">
    <text evidence="3">The sequence shown here is derived from an EMBL/GenBank/DDBJ whole genome shotgun (WGS) entry which is preliminary data.</text>
</comment>
<evidence type="ECO:0000313" key="4">
    <source>
        <dbReference type="Proteomes" id="UP000440578"/>
    </source>
</evidence>
<protein>
    <recommendedName>
        <fullName evidence="2">DUF7027 domain-containing protein</fullName>
    </recommendedName>
</protein>
<keyword evidence="1" id="KW-0812">Transmembrane</keyword>
<dbReference type="EMBL" id="VIIS01001815">
    <property type="protein sequence ID" value="KAF0292417.1"/>
    <property type="molecule type" value="Genomic_DNA"/>
</dbReference>
<evidence type="ECO:0000256" key="1">
    <source>
        <dbReference type="SAM" id="Phobius"/>
    </source>
</evidence>
<proteinExistence type="predicted"/>
<dbReference type="PANTHER" id="PTHR36694:SF11">
    <property type="entry name" value="LP21121P-RELATED"/>
    <property type="match status" value="1"/>
</dbReference>
<feature type="transmembrane region" description="Helical" evidence="1">
    <location>
        <begin position="127"/>
        <end position="148"/>
    </location>
</feature>
<name>A0A6A4V822_AMPAM</name>
<dbReference type="PANTHER" id="PTHR36694">
    <property type="entry name" value="PASIFLORA 1, ISOFORM A-RELATED"/>
    <property type="match status" value="1"/>
</dbReference>
<feature type="transmembrane region" description="Helical" evidence="1">
    <location>
        <begin position="17"/>
        <end position="37"/>
    </location>
</feature>
<dbReference type="Pfam" id="PF22954">
    <property type="entry name" value="DUF7027"/>
    <property type="match status" value="1"/>
</dbReference>
<dbReference type="Proteomes" id="UP000440578">
    <property type="component" value="Unassembled WGS sequence"/>
</dbReference>
<evidence type="ECO:0000313" key="3">
    <source>
        <dbReference type="EMBL" id="KAF0292417.1"/>
    </source>
</evidence>
<feature type="domain" description="DUF7027" evidence="2">
    <location>
        <begin position="23"/>
        <end position="101"/>
    </location>
</feature>
<dbReference type="InterPro" id="IPR054291">
    <property type="entry name" value="DUF7027"/>
</dbReference>